<keyword evidence="2 3" id="KW-0067">ATP-binding</keyword>
<sequence length="210" mass="24040">MVLLITLVTTLVLIAMVSAICIVVRRRLKYAELLEDWEISFGPHRFSYKDLFHATRGFRDSQLLGVGGFGRVYRGVLHKSKMKVAVRKVSHESRQGMKEFVAEVVIDHWRKSLIIDAVDMRLPDGFNPDEVALVLKLGLLCSHPLPNRRPTMRQVIHYLDGDRLFPDLSPSDFSFSMLELQMHRGELSQQNVTLDILSLGIEDTIDFHRA</sequence>
<evidence type="ECO:0000256" key="2">
    <source>
        <dbReference type="ARBA" id="ARBA00022840"/>
    </source>
</evidence>
<keyword evidence="1 3" id="KW-0547">Nucleotide-binding</keyword>
<dbReference type="InterPro" id="IPR013320">
    <property type="entry name" value="ConA-like_dom_sf"/>
</dbReference>
<dbReference type="Gramene" id="OMERI07G16380.1">
    <property type="protein sequence ID" value="OMERI07G16380.1"/>
    <property type="gene ID" value="OMERI07G16380"/>
</dbReference>
<proteinExistence type="predicted"/>
<evidence type="ECO:0008006" key="6">
    <source>
        <dbReference type="Google" id="ProtNLM"/>
    </source>
</evidence>
<dbReference type="SUPFAM" id="SSF56112">
    <property type="entry name" value="Protein kinase-like (PK-like)"/>
    <property type="match status" value="1"/>
</dbReference>
<dbReference type="HOGENOM" id="CLU_1311892_0_0_1"/>
<organism evidence="4">
    <name type="scientific">Oryza meridionalis</name>
    <dbReference type="NCBI Taxonomy" id="40149"/>
    <lineage>
        <taxon>Eukaryota</taxon>
        <taxon>Viridiplantae</taxon>
        <taxon>Streptophyta</taxon>
        <taxon>Embryophyta</taxon>
        <taxon>Tracheophyta</taxon>
        <taxon>Spermatophyta</taxon>
        <taxon>Magnoliopsida</taxon>
        <taxon>Liliopsida</taxon>
        <taxon>Poales</taxon>
        <taxon>Poaceae</taxon>
        <taxon>BOP clade</taxon>
        <taxon>Oryzoideae</taxon>
        <taxon>Oryzeae</taxon>
        <taxon>Oryzinae</taxon>
        <taxon>Oryza</taxon>
    </lineage>
</organism>
<reference evidence="4" key="1">
    <citation type="submission" date="2015-04" db="UniProtKB">
        <authorList>
            <consortium name="EnsemblPlants"/>
        </authorList>
    </citation>
    <scope>IDENTIFICATION</scope>
</reference>
<dbReference type="PANTHER" id="PTHR27007">
    <property type="match status" value="1"/>
</dbReference>
<dbReference type="AlphaFoldDB" id="A0A0E0EDH7"/>
<feature type="binding site" evidence="3">
    <location>
        <position position="88"/>
    </location>
    <ligand>
        <name>ATP</name>
        <dbReference type="ChEBI" id="CHEBI:30616"/>
    </ligand>
</feature>
<dbReference type="STRING" id="40149.A0A0E0EDH7"/>
<protein>
    <recommendedName>
        <fullName evidence="6">Protein kinase domain-containing protein</fullName>
    </recommendedName>
</protein>
<evidence type="ECO:0000256" key="1">
    <source>
        <dbReference type="ARBA" id="ARBA00022741"/>
    </source>
</evidence>
<evidence type="ECO:0000256" key="3">
    <source>
        <dbReference type="PROSITE-ProRule" id="PRU10141"/>
    </source>
</evidence>
<reference evidence="4" key="2">
    <citation type="submission" date="2018-05" db="EMBL/GenBank/DDBJ databases">
        <title>OmerRS3 (Oryza meridionalis Reference Sequence Version 3).</title>
        <authorList>
            <person name="Zhang J."/>
            <person name="Kudrna D."/>
            <person name="Lee S."/>
            <person name="Talag J."/>
            <person name="Welchert J."/>
            <person name="Wing R.A."/>
        </authorList>
    </citation>
    <scope>NUCLEOTIDE SEQUENCE [LARGE SCALE GENOMIC DNA]</scope>
    <source>
        <strain evidence="4">cv. OR44</strain>
    </source>
</reference>
<dbReference type="InterPro" id="IPR017441">
    <property type="entry name" value="Protein_kinase_ATP_BS"/>
</dbReference>
<dbReference type="InterPro" id="IPR011009">
    <property type="entry name" value="Kinase-like_dom_sf"/>
</dbReference>
<dbReference type="InterPro" id="IPR050528">
    <property type="entry name" value="L-type_Lectin-RKs"/>
</dbReference>
<dbReference type="eggNOG" id="ENOG502QSJ4">
    <property type="taxonomic scope" value="Eukaryota"/>
</dbReference>
<dbReference type="Proteomes" id="UP000008021">
    <property type="component" value="Chromosome 7"/>
</dbReference>
<evidence type="ECO:0000313" key="4">
    <source>
        <dbReference type="EnsemblPlants" id="OMERI07G16380.1"/>
    </source>
</evidence>
<dbReference type="GO" id="GO:0005524">
    <property type="term" value="F:ATP binding"/>
    <property type="evidence" value="ECO:0007669"/>
    <property type="project" value="UniProtKB-UniRule"/>
</dbReference>
<dbReference type="PROSITE" id="PS00107">
    <property type="entry name" value="PROTEIN_KINASE_ATP"/>
    <property type="match status" value="1"/>
</dbReference>
<evidence type="ECO:0000313" key="5">
    <source>
        <dbReference type="Proteomes" id="UP000008021"/>
    </source>
</evidence>
<dbReference type="EnsemblPlants" id="OMERI07G16380.1">
    <property type="protein sequence ID" value="OMERI07G16380.1"/>
    <property type="gene ID" value="OMERI07G16380"/>
</dbReference>
<dbReference type="Gene3D" id="3.30.200.20">
    <property type="entry name" value="Phosphorylase Kinase, domain 1"/>
    <property type="match status" value="1"/>
</dbReference>
<accession>A0A0E0EDH7</accession>
<name>A0A0E0EDH7_9ORYZ</name>
<dbReference type="SUPFAM" id="SSF49899">
    <property type="entry name" value="Concanavalin A-like lectins/glucanases"/>
    <property type="match status" value="1"/>
</dbReference>
<keyword evidence="5" id="KW-1185">Reference proteome</keyword>